<evidence type="ECO:0000259" key="6">
    <source>
        <dbReference type="Pfam" id="PF21726"/>
    </source>
</evidence>
<keyword evidence="3" id="KW-1266">Target cell cytoplasm</keyword>
<dbReference type="EMBL" id="JBHLWA010000009">
    <property type="protein sequence ID" value="MFC0322356.1"/>
    <property type="molecule type" value="Genomic_DNA"/>
</dbReference>
<dbReference type="InterPro" id="IPR049271">
    <property type="entry name" value="DUF6862"/>
</dbReference>
<dbReference type="InterPro" id="IPR006914">
    <property type="entry name" value="VENN_dom"/>
</dbReference>
<dbReference type="RefSeq" id="WP_382372996.1">
    <property type="nucleotide sequence ID" value="NZ_JBHLWA010000009.1"/>
</dbReference>
<feature type="domain" description="DUF6862" evidence="6">
    <location>
        <begin position="146"/>
        <end position="216"/>
    </location>
</feature>
<organism evidence="7 8">
    <name type="scientific">Gallibacterium melopsittaci</name>
    <dbReference type="NCBI Taxonomy" id="516063"/>
    <lineage>
        <taxon>Bacteria</taxon>
        <taxon>Pseudomonadati</taxon>
        <taxon>Pseudomonadota</taxon>
        <taxon>Gammaproteobacteria</taxon>
        <taxon>Pasteurellales</taxon>
        <taxon>Pasteurellaceae</taxon>
        <taxon>Gallibacterium</taxon>
    </lineage>
</organism>
<keyword evidence="4" id="KW-0843">Virulence</keyword>
<protein>
    <submittedName>
        <fullName evidence="7">VENN motif pre-toxin domain-containing protein</fullName>
    </submittedName>
</protein>
<dbReference type="Pfam" id="PF04829">
    <property type="entry name" value="PT-VENN"/>
    <property type="match status" value="1"/>
</dbReference>
<evidence type="ECO:0000256" key="1">
    <source>
        <dbReference type="ARBA" id="ARBA00004219"/>
    </source>
</evidence>
<evidence type="ECO:0000259" key="5">
    <source>
        <dbReference type="Pfam" id="PF04829"/>
    </source>
</evidence>
<comment type="caution">
    <text evidence="7">The sequence shown here is derived from an EMBL/GenBank/DDBJ whole genome shotgun (WGS) entry which is preliminary data.</text>
</comment>
<feature type="domain" description="VENN motif-containing" evidence="5">
    <location>
        <begin position="94"/>
        <end position="144"/>
    </location>
</feature>
<accession>A0ABV6HU06</accession>
<evidence type="ECO:0000256" key="2">
    <source>
        <dbReference type="ARBA" id="ARBA00022656"/>
    </source>
</evidence>
<evidence type="ECO:0000313" key="8">
    <source>
        <dbReference type="Proteomes" id="UP001589769"/>
    </source>
</evidence>
<evidence type="ECO:0000313" key="7">
    <source>
        <dbReference type="EMBL" id="MFC0322356.1"/>
    </source>
</evidence>
<gene>
    <name evidence="7" type="ORF">ACFFHT_02080</name>
</gene>
<sequence length="545" mass="59337">MRAVTGVLQGIATGETSQAVVGGLSPYANYAIKEATTNQITGEVDTQANLMAHALLGAIEAYATGNNAAAGAAGAVSGELAAKIISEQLYEKTPDQLTEAQKQTVSTLSQLASSLAGGLISDSTAGAINSAEIGKRAVENNYLFRHEAEELVRLMKEKAECEAQGKNCQAIQDKITQLHLKDIERNNRLDASCRQGMSAECASELVTLSAAFKSFQGYMLEADNPVMNSQYRQVAIQYGEAQSQRMENIAKTALLQMSKEQIDGAALLTQLTIDAVVYGNAQAKEQLSQIGQEIKKFVQSPIETISSQTRETLKQADELEANGYRNEADLLRMKVYLSNELGTISTVTGIAGIGKFTADGIKNILDKSVSKLPIVGKTTNYENATFIYRYDDDFLSIINAKSQPKARIDMNGNLIPANPKGSGSIENHIRGGNTGNTPYISFTDPRYTEQPKTYGSNRISVNLTQLEKDIREGKLSGTQITSHKELIVYLQNRINNAEIRYINNPTLKNKERLNDAIKDLSNAKRDGECLIKGCVPNNYIIKENN</sequence>
<keyword evidence="2" id="KW-0800">Toxin</keyword>
<dbReference type="Proteomes" id="UP001589769">
    <property type="component" value="Unassembled WGS sequence"/>
</dbReference>
<comment type="subcellular location">
    <subcellularLocation>
        <location evidence="1">Target cell</location>
        <location evidence="1">Target cell cytoplasm</location>
    </subcellularLocation>
</comment>
<evidence type="ECO:0000256" key="3">
    <source>
        <dbReference type="ARBA" id="ARBA00022913"/>
    </source>
</evidence>
<evidence type="ECO:0000256" key="4">
    <source>
        <dbReference type="ARBA" id="ARBA00023026"/>
    </source>
</evidence>
<dbReference type="Pfam" id="PF21726">
    <property type="entry name" value="DUF6862"/>
    <property type="match status" value="1"/>
</dbReference>
<name>A0ABV6HU06_9PAST</name>
<proteinExistence type="predicted"/>
<keyword evidence="8" id="KW-1185">Reference proteome</keyword>
<reference evidence="7 8" key="1">
    <citation type="submission" date="2024-09" db="EMBL/GenBank/DDBJ databases">
        <authorList>
            <person name="Sun Q."/>
            <person name="Mori K."/>
        </authorList>
    </citation>
    <scope>NUCLEOTIDE SEQUENCE [LARGE SCALE GENOMIC DNA]</scope>
    <source>
        <strain evidence="7 8">CCM 7538</strain>
    </source>
</reference>